<dbReference type="InterPro" id="IPR017850">
    <property type="entry name" value="Alkaline_phosphatase_core_sf"/>
</dbReference>
<dbReference type="InterPro" id="IPR004245">
    <property type="entry name" value="DUF229"/>
</dbReference>
<dbReference type="SUPFAM" id="SSF53649">
    <property type="entry name" value="Alkaline phosphatase-like"/>
    <property type="match status" value="1"/>
</dbReference>
<dbReference type="Pfam" id="PF02995">
    <property type="entry name" value="DUF229"/>
    <property type="match status" value="1"/>
</dbReference>
<dbReference type="GO" id="GO:0005615">
    <property type="term" value="C:extracellular space"/>
    <property type="evidence" value="ECO:0007669"/>
    <property type="project" value="TreeGrafter"/>
</dbReference>
<evidence type="ECO:0000313" key="2">
    <source>
        <dbReference type="WormBase" id="Bm5198"/>
    </source>
</evidence>
<gene>
    <name evidence="1 2" type="ORF">Bm5198</name>
    <name evidence="1" type="ORF">BM_Bm5198</name>
</gene>
<protein>
    <submittedName>
        <fullName evidence="1">Bm5198</fullName>
    </submittedName>
</protein>
<reference evidence="1" key="2">
    <citation type="submission" date="2012-12" db="EMBL/GenBank/DDBJ databases">
        <authorList>
            <person name="Gao Y.W."/>
            <person name="Fan S.T."/>
            <person name="Sun H.T."/>
            <person name="Wang Z."/>
            <person name="Gao X.L."/>
            <person name="Li Y.G."/>
            <person name="Wang T.C."/>
            <person name="Zhang K."/>
            <person name="Xu W.W."/>
            <person name="Yu Z.J."/>
            <person name="Xia X.Z."/>
        </authorList>
    </citation>
    <scope>NUCLEOTIDE SEQUENCE</scope>
    <source>
        <strain evidence="1">FR3</strain>
    </source>
</reference>
<sequence>MDLDPWDPEILPYLYPDWDPLKECNVTRVMHTELKNGSIRMLDNTTSKCEYRCLYKDGETNFISGKWTEMEKNVTYYESCDFVETHCTDGNTTTFRYIHVQVIRPTQKIFQKEDNLHPGVFIFILDSTSLSSGIRTMAKTNQILRQFYDATTFYHHNKIALNSRPNAYAIFSGTRTIDLDANRFPGRSNSEHPRFCKHGIKINETVTYDFTNQTYASIMAEDWPSMFTYPNCHGFPKAPTDHYGSALVRRPTKSGEEVWKDFNTHFYKGECQEYYHKIMDFVDKFLDEYKGFSKFALVWLAKIAHNSASGLYRADKYFSKFFRKNVENLNNSFLFVMGDHGLRFGRLRRTGTGYNEDNNPLLMVAVPQYLRSNEQLILNLKSNSRRHTSQYDIYATLYDIARYARKESFQNWDEHDFSEELGKVRGGIRARSLLRPIQYDRTCEEMEIPDQFCICEKQWHTIDIHDENVMKAAQFTVNAINNFLKKKGAGEKCEILHLKEVISAEYIKEQPLLKVVVSASPSDGRYETQLLKKAESFEIPGKIVRVNSYGSQSHCVDNDDIRPLCYCRQQLKGMNDHSVLNF</sequence>
<dbReference type="WormBase" id="Bm5198">
    <property type="protein sequence ID" value="BM44965"/>
    <property type="gene ID" value="WBGene00225459"/>
</dbReference>
<proteinExistence type="predicted"/>
<evidence type="ECO:0000313" key="1">
    <source>
        <dbReference type="EMBL" id="CRZ25164.1"/>
    </source>
</evidence>
<reference evidence="1" key="1">
    <citation type="journal article" date="2007" name="Science">
        <title>Draft genome of the filarial nematode parasite Brugia malayi.</title>
        <authorList>
            <person name="Ghedin E."/>
            <person name="Wang S."/>
            <person name="Spiro D."/>
            <person name="Caler E."/>
            <person name="Zhao Q."/>
            <person name="Crabtree J."/>
            <person name="Allen J.E."/>
            <person name="Delcher A.L."/>
            <person name="Guiliano D.B."/>
            <person name="Miranda-Saavedra D."/>
            <person name="Angiuoli S.V."/>
            <person name="Creasy T."/>
            <person name="Amedeo P."/>
            <person name="Haas B."/>
            <person name="El-Sayed N.M."/>
            <person name="Wortman J.R."/>
            <person name="Feldblyum T."/>
            <person name="Tallon L."/>
            <person name="Schatz M."/>
            <person name="Shumway M."/>
            <person name="Koo H."/>
            <person name="Salzberg S.L."/>
            <person name="Schobel S."/>
            <person name="Pertea M."/>
            <person name="Pop M."/>
            <person name="White O."/>
            <person name="Barton G.J."/>
            <person name="Carlow C.K."/>
            <person name="Crawford M.J."/>
            <person name="Daub J."/>
            <person name="Dimmic M.W."/>
            <person name="Estes C.F."/>
            <person name="Foster J.M."/>
            <person name="Ganatra M."/>
            <person name="Gregory W.F."/>
            <person name="Johnson N.M."/>
            <person name="Jin J."/>
            <person name="Komuniecki R."/>
            <person name="Korf I."/>
            <person name="Kumar S."/>
            <person name="Laney S."/>
            <person name="Li B.W."/>
            <person name="Li W."/>
            <person name="Lindblom T.H."/>
            <person name="Lustigman S."/>
            <person name="Ma D."/>
            <person name="Maina C.V."/>
            <person name="Martin D.M."/>
            <person name="McCarter J.P."/>
            <person name="McReynolds L."/>
            <person name="Mitreva M."/>
            <person name="Nutman T.B."/>
            <person name="Parkinson J."/>
            <person name="Peregrin-Alvarez J.M."/>
            <person name="Poole C."/>
            <person name="Ren Q."/>
            <person name="Saunders L."/>
            <person name="Sluder A.E."/>
            <person name="Smith K."/>
            <person name="Stanke M."/>
            <person name="Unnasch T.R."/>
            <person name="Ware J."/>
            <person name="Wei A.D."/>
            <person name="Weil G."/>
            <person name="Williams D.J."/>
            <person name="Zhang Y."/>
            <person name="Williams S.A."/>
            <person name="Fraser-Liggett C."/>
            <person name="Slatko B."/>
            <person name="Blaxter M.L."/>
            <person name="Scott A.L."/>
        </authorList>
    </citation>
    <scope>NUCLEOTIDE SEQUENCE</scope>
    <source>
        <strain evidence="1">FR3</strain>
    </source>
</reference>
<dbReference type="EMBL" id="LN856998">
    <property type="protein sequence ID" value="CRZ25164.1"/>
    <property type="molecule type" value="Genomic_DNA"/>
</dbReference>
<dbReference type="AlphaFoldDB" id="A0A0H5S9X2"/>
<organism evidence="1">
    <name type="scientific">Brugia malayi</name>
    <name type="common">Filarial nematode worm</name>
    <dbReference type="NCBI Taxonomy" id="6279"/>
    <lineage>
        <taxon>Eukaryota</taxon>
        <taxon>Metazoa</taxon>
        <taxon>Ecdysozoa</taxon>
        <taxon>Nematoda</taxon>
        <taxon>Chromadorea</taxon>
        <taxon>Rhabditida</taxon>
        <taxon>Spirurina</taxon>
        <taxon>Spiruromorpha</taxon>
        <taxon>Filarioidea</taxon>
        <taxon>Onchocercidae</taxon>
        <taxon>Brugia</taxon>
    </lineage>
</organism>
<name>A0A0H5S9X2_BRUMA</name>
<dbReference type="PANTHER" id="PTHR10974">
    <property type="entry name" value="FI08016P-RELATED"/>
    <property type="match status" value="1"/>
</dbReference>
<dbReference type="Gene3D" id="3.40.720.10">
    <property type="entry name" value="Alkaline Phosphatase, subunit A"/>
    <property type="match status" value="1"/>
</dbReference>
<dbReference type="PANTHER" id="PTHR10974:SF75">
    <property type="entry name" value="SULFATASE DOMAIN-CONTAINING PROTEIN"/>
    <property type="match status" value="1"/>
</dbReference>
<accession>A0A0H5S9X2</accession>
<dbReference type="CDD" id="cd16021">
    <property type="entry name" value="ALP_like"/>
    <property type="match status" value="1"/>
</dbReference>